<evidence type="ECO:0000313" key="2">
    <source>
        <dbReference type="EMBL" id="VCW99405.1"/>
    </source>
</evidence>
<dbReference type="AlphaFoldDB" id="A0A9X9LYC6"/>
<keyword evidence="3" id="KW-1185">Reference proteome</keyword>
<comment type="caution">
    <text evidence="2">The sequence shown here is derived from an EMBL/GenBank/DDBJ whole genome shotgun (WGS) entry which is preliminary data.</text>
</comment>
<evidence type="ECO:0000256" key="1">
    <source>
        <dbReference type="SAM" id="MobiDB-lite"/>
    </source>
</evidence>
<evidence type="ECO:0000313" key="3">
    <source>
        <dbReference type="Proteomes" id="UP000269945"/>
    </source>
</evidence>
<organism evidence="2 3">
    <name type="scientific">Gulo gulo</name>
    <name type="common">Wolverine</name>
    <name type="synonym">Gluton</name>
    <dbReference type="NCBI Taxonomy" id="48420"/>
    <lineage>
        <taxon>Eukaryota</taxon>
        <taxon>Metazoa</taxon>
        <taxon>Chordata</taxon>
        <taxon>Craniata</taxon>
        <taxon>Vertebrata</taxon>
        <taxon>Euteleostomi</taxon>
        <taxon>Mammalia</taxon>
        <taxon>Eutheria</taxon>
        <taxon>Laurasiatheria</taxon>
        <taxon>Carnivora</taxon>
        <taxon>Caniformia</taxon>
        <taxon>Musteloidea</taxon>
        <taxon>Mustelidae</taxon>
        <taxon>Guloninae</taxon>
        <taxon>Gulo</taxon>
    </lineage>
</organism>
<feature type="region of interest" description="Disordered" evidence="1">
    <location>
        <begin position="1"/>
        <end position="40"/>
    </location>
</feature>
<reference evidence="2 3" key="1">
    <citation type="submission" date="2018-10" db="EMBL/GenBank/DDBJ databases">
        <authorList>
            <person name="Ekblom R."/>
            <person name="Jareborg N."/>
        </authorList>
    </citation>
    <scope>NUCLEOTIDE SEQUENCE [LARGE SCALE GENOMIC DNA]</scope>
    <source>
        <tissue evidence="2">Muscle</tissue>
    </source>
</reference>
<accession>A0A9X9LYC6</accession>
<gene>
    <name evidence="2" type="ORF">BN2614_LOCUS11</name>
</gene>
<dbReference type="EMBL" id="CYRY02028580">
    <property type="protein sequence ID" value="VCW99405.1"/>
    <property type="molecule type" value="Genomic_DNA"/>
</dbReference>
<feature type="compositionally biased region" description="Polar residues" evidence="1">
    <location>
        <begin position="11"/>
        <end position="28"/>
    </location>
</feature>
<protein>
    <submittedName>
        <fullName evidence="2">Uncharacterized protein</fullName>
    </submittedName>
</protein>
<name>A0A9X9LYC6_GULGU</name>
<dbReference type="Proteomes" id="UP000269945">
    <property type="component" value="Unassembled WGS sequence"/>
</dbReference>
<sequence>MTQKYKIEEPNPNSNIDGNGGQQNQSAECTAKPSNVHKHSTVPCPQGHLSLPIPFVCFLLRLNV</sequence>
<proteinExistence type="predicted"/>